<evidence type="ECO:0000313" key="3">
    <source>
        <dbReference type="Proteomes" id="UP001239462"/>
    </source>
</evidence>
<dbReference type="Pfam" id="PF04986">
    <property type="entry name" value="Y2_Tnp"/>
    <property type="match status" value="1"/>
</dbReference>
<dbReference type="PANTHER" id="PTHR37023">
    <property type="entry name" value="TRANSPOSASE"/>
    <property type="match status" value="1"/>
</dbReference>
<reference evidence="2 3" key="1">
    <citation type="submission" date="2023-06" db="EMBL/GenBank/DDBJ databases">
        <title>Roseiconus lacunae JC819 isolated from Gulf of Mannar region, Tamil Nadu.</title>
        <authorList>
            <person name="Pk S."/>
            <person name="Ch S."/>
            <person name="Ch V.R."/>
        </authorList>
    </citation>
    <scope>NUCLEOTIDE SEQUENCE [LARGE SCALE GENOMIC DNA]</scope>
    <source>
        <strain evidence="2 3">JC819</strain>
    </source>
</reference>
<evidence type="ECO:0000259" key="1">
    <source>
        <dbReference type="Pfam" id="PF04986"/>
    </source>
</evidence>
<evidence type="ECO:0000313" key="2">
    <source>
        <dbReference type="EMBL" id="MDM4018957.1"/>
    </source>
</evidence>
<keyword evidence="3" id="KW-1185">Reference proteome</keyword>
<proteinExistence type="predicted"/>
<dbReference type="InterPro" id="IPR007069">
    <property type="entry name" value="Transposase_32"/>
</dbReference>
<dbReference type="Proteomes" id="UP001239462">
    <property type="component" value="Unassembled WGS sequence"/>
</dbReference>
<organism evidence="2 3">
    <name type="scientific">Roseiconus lacunae</name>
    <dbReference type="NCBI Taxonomy" id="2605694"/>
    <lineage>
        <taxon>Bacteria</taxon>
        <taxon>Pseudomonadati</taxon>
        <taxon>Planctomycetota</taxon>
        <taxon>Planctomycetia</taxon>
        <taxon>Pirellulales</taxon>
        <taxon>Pirellulaceae</taxon>
        <taxon>Roseiconus</taxon>
    </lineage>
</organism>
<dbReference type="PANTHER" id="PTHR37023:SF1">
    <property type="entry name" value="ISSOD25 TRANSPOSASE TNPA_ISSOD25"/>
    <property type="match status" value="1"/>
</dbReference>
<sequence>MALANRQEIAELLFHSAWKSLKKTVESEQQYEPAALMVLHTWNQKLDAHWHVHALVPGAGPSLDDGSWVEAKAPQIDGYDDNRQYLIDAINLRSSFRKIAVAHLQRLRKSGKLQLAGSLEYLHCDDAWDAMIDQLESKEWVSYIEPPPTEDSRGEHVVRYLTRYLTGGPISDYRIIAADDDEVTFMAREGRTTGGESIQVPLTLSTREFVRRWCLHIQPDQLTKTRQFGGWSNTKAEEYLAKCQASLAGTDESQAAILDLLCDEIDSAESEPELCCEHCGSKSLRLTHEYEKRPWREILGRGSECSPRWYRESQELDDIRLWDEAMGEGFSEWYAWYLKSGIESARDSTDSELDTDPDEKAGVRQLLLF</sequence>
<accession>A0ABT7PR12</accession>
<comment type="caution">
    <text evidence="2">The sequence shown here is derived from an EMBL/GenBank/DDBJ whole genome shotgun (WGS) entry which is preliminary data.</text>
</comment>
<feature type="domain" description="Transposase IS801/IS1294" evidence="1">
    <location>
        <begin position="36"/>
        <end position="235"/>
    </location>
</feature>
<name>A0ABT7PR12_9BACT</name>
<protein>
    <submittedName>
        <fullName evidence="2">Transposase</fullName>
    </submittedName>
</protein>
<dbReference type="EMBL" id="JASZZN010000029">
    <property type="protein sequence ID" value="MDM4018957.1"/>
    <property type="molecule type" value="Genomic_DNA"/>
</dbReference>
<gene>
    <name evidence="2" type="ORF">QTN89_26120</name>
</gene>